<gene>
    <name evidence="2" type="ORF">Fuma_02485</name>
</gene>
<dbReference type="Gene3D" id="1.10.150.690">
    <property type="entry name" value="DUF2063"/>
    <property type="match status" value="1"/>
</dbReference>
<organism evidence="2 3">
    <name type="scientific">Fuerstiella marisgermanici</name>
    <dbReference type="NCBI Taxonomy" id="1891926"/>
    <lineage>
        <taxon>Bacteria</taxon>
        <taxon>Pseudomonadati</taxon>
        <taxon>Planctomycetota</taxon>
        <taxon>Planctomycetia</taxon>
        <taxon>Planctomycetales</taxon>
        <taxon>Planctomycetaceae</taxon>
        <taxon>Fuerstiella</taxon>
    </lineage>
</organism>
<dbReference type="KEGG" id="fmr:Fuma_02485"/>
<evidence type="ECO:0000259" key="1">
    <source>
        <dbReference type="Pfam" id="PF09836"/>
    </source>
</evidence>
<dbReference type="EMBL" id="CP017641">
    <property type="protein sequence ID" value="APZ92873.1"/>
    <property type="molecule type" value="Genomic_DNA"/>
</dbReference>
<dbReference type="Pfam" id="PF09836">
    <property type="entry name" value="DUF2063"/>
    <property type="match status" value="1"/>
</dbReference>
<accession>A0A1P8WFQ4</accession>
<dbReference type="AlphaFoldDB" id="A0A1P8WFQ4"/>
<dbReference type="STRING" id="1891926.Fuma_02485"/>
<name>A0A1P8WFQ4_9PLAN</name>
<dbReference type="InterPro" id="IPR044922">
    <property type="entry name" value="DUF2063_N_sf"/>
</dbReference>
<evidence type="ECO:0000313" key="3">
    <source>
        <dbReference type="Proteomes" id="UP000187735"/>
    </source>
</evidence>
<dbReference type="RefSeq" id="WP_083731998.1">
    <property type="nucleotide sequence ID" value="NZ_CP017641.1"/>
</dbReference>
<sequence>MMTSPPNIPATPSLDQVQRWMQAVIFDPDGIESGLASEAARDQISVGLLDIEEVIDASQTMTSVERLQVYSNAYYARLLECMRDEFPALAHALGDETFEAFAFGYLQSYPSSSYTLCDLGANFPRFFAETRPADEDDPELFGDSERTAASWPDFLIDIATVERLYSEVFSGPGVEGQSILPPEDVSTLSPTDFAAARLDPVPCLRLLKLRYPVHEYISAVRHETTPTLPEPAATNLVVTRRQYVVRRCTADPVEFELLQSLQSGQAIGAAIESVASRSDEAYAILESELQNWFRQWAVAGFFQRIELPE</sequence>
<proteinExistence type="predicted"/>
<reference evidence="2 3" key="1">
    <citation type="journal article" date="2016" name="Front. Microbiol.">
        <title>Fuerstia marisgermanicae gen. nov., sp. nov., an Unusual Member of the Phylum Planctomycetes from the German Wadden Sea.</title>
        <authorList>
            <person name="Kohn T."/>
            <person name="Heuer A."/>
            <person name="Jogler M."/>
            <person name="Vollmers J."/>
            <person name="Boedeker C."/>
            <person name="Bunk B."/>
            <person name="Rast P."/>
            <person name="Borchert D."/>
            <person name="Glockner I."/>
            <person name="Freese H.M."/>
            <person name="Klenk H.P."/>
            <person name="Overmann J."/>
            <person name="Kaster A.K."/>
            <person name="Rohde M."/>
            <person name="Wiegand S."/>
            <person name="Jogler C."/>
        </authorList>
    </citation>
    <scope>NUCLEOTIDE SEQUENCE [LARGE SCALE GENOMIC DNA]</scope>
    <source>
        <strain evidence="2 3">NH11</strain>
    </source>
</reference>
<feature type="domain" description="Putative DNA-binding" evidence="1">
    <location>
        <begin position="16"/>
        <end position="126"/>
    </location>
</feature>
<dbReference type="OrthoDB" id="343356at2"/>
<dbReference type="InterPro" id="IPR018640">
    <property type="entry name" value="DUF2063"/>
</dbReference>
<dbReference type="Proteomes" id="UP000187735">
    <property type="component" value="Chromosome"/>
</dbReference>
<evidence type="ECO:0000313" key="2">
    <source>
        <dbReference type="EMBL" id="APZ92873.1"/>
    </source>
</evidence>
<protein>
    <recommendedName>
        <fullName evidence="1">Putative DNA-binding domain-containing protein</fullName>
    </recommendedName>
</protein>
<keyword evidence="3" id="KW-1185">Reference proteome</keyword>